<dbReference type="SUPFAM" id="SSF49503">
    <property type="entry name" value="Cupredoxins"/>
    <property type="match status" value="1"/>
</dbReference>
<evidence type="ECO:0000313" key="7">
    <source>
        <dbReference type="Proteomes" id="UP000250235"/>
    </source>
</evidence>
<reference evidence="6 7" key="1">
    <citation type="journal article" date="2015" name="Proc. Natl. Acad. Sci. U.S.A.">
        <title>The resurrection genome of Boea hygrometrica: A blueprint for survival of dehydration.</title>
        <authorList>
            <person name="Xiao L."/>
            <person name="Yang G."/>
            <person name="Zhang L."/>
            <person name="Yang X."/>
            <person name="Zhao S."/>
            <person name="Ji Z."/>
            <person name="Zhou Q."/>
            <person name="Hu M."/>
            <person name="Wang Y."/>
            <person name="Chen M."/>
            <person name="Xu Y."/>
            <person name="Jin H."/>
            <person name="Xiao X."/>
            <person name="Hu G."/>
            <person name="Bao F."/>
            <person name="Hu Y."/>
            <person name="Wan P."/>
            <person name="Li L."/>
            <person name="Deng X."/>
            <person name="Kuang T."/>
            <person name="Xiang C."/>
            <person name="Zhu J.K."/>
            <person name="Oliver M.J."/>
            <person name="He Y."/>
        </authorList>
    </citation>
    <scope>NUCLEOTIDE SEQUENCE [LARGE SCALE GENOMIC DNA]</scope>
    <source>
        <strain evidence="7">cv. XS01</strain>
    </source>
</reference>
<dbReference type="GO" id="GO:0046872">
    <property type="term" value="F:metal ion binding"/>
    <property type="evidence" value="ECO:0007669"/>
    <property type="project" value="UniProtKB-KW"/>
</dbReference>
<evidence type="ECO:0000256" key="3">
    <source>
        <dbReference type="SAM" id="MobiDB-lite"/>
    </source>
</evidence>
<protein>
    <submittedName>
        <fullName evidence="6">Uclacyanin-2-like</fullName>
    </submittedName>
</protein>
<proteinExistence type="predicted"/>
<keyword evidence="1" id="KW-0479">Metal-binding</keyword>
<evidence type="ECO:0000259" key="5">
    <source>
        <dbReference type="PROSITE" id="PS51485"/>
    </source>
</evidence>
<dbReference type="PROSITE" id="PS51485">
    <property type="entry name" value="PHYTOCYANIN"/>
    <property type="match status" value="1"/>
</dbReference>
<dbReference type="InterPro" id="IPR008972">
    <property type="entry name" value="Cupredoxin"/>
</dbReference>
<dbReference type="Proteomes" id="UP000250235">
    <property type="component" value="Unassembled WGS sequence"/>
</dbReference>
<evidence type="ECO:0000256" key="1">
    <source>
        <dbReference type="ARBA" id="ARBA00022723"/>
    </source>
</evidence>
<keyword evidence="7" id="KW-1185">Reference proteome</keyword>
<keyword evidence="2" id="KW-0325">Glycoprotein</keyword>
<dbReference type="PANTHER" id="PTHR33021:SF193">
    <property type="entry name" value="OS06G0218600 PROTEIN"/>
    <property type="match status" value="1"/>
</dbReference>
<dbReference type="FunFam" id="2.60.40.420:FF:000003">
    <property type="entry name" value="Blue copper"/>
    <property type="match status" value="1"/>
</dbReference>
<keyword evidence="4" id="KW-0472">Membrane</keyword>
<dbReference type="AlphaFoldDB" id="A0A2Z7CGK9"/>
<dbReference type="PANTHER" id="PTHR33021">
    <property type="entry name" value="BLUE COPPER PROTEIN"/>
    <property type="match status" value="1"/>
</dbReference>
<keyword evidence="4" id="KW-1133">Transmembrane helix</keyword>
<evidence type="ECO:0000256" key="2">
    <source>
        <dbReference type="ARBA" id="ARBA00023180"/>
    </source>
</evidence>
<dbReference type="OrthoDB" id="686200at2759"/>
<keyword evidence="4" id="KW-0812">Transmembrane</keyword>
<dbReference type="EMBL" id="KQ998108">
    <property type="protein sequence ID" value="KZV43508.1"/>
    <property type="molecule type" value="Genomic_DNA"/>
</dbReference>
<dbReference type="Gene3D" id="2.60.40.420">
    <property type="entry name" value="Cupredoxins - blue copper proteins"/>
    <property type="match status" value="1"/>
</dbReference>
<gene>
    <name evidence="6" type="ORF">F511_19052</name>
</gene>
<dbReference type="InterPro" id="IPR003245">
    <property type="entry name" value="Phytocyanin_dom"/>
</dbReference>
<name>A0A2Z7CGK9_9LAMI</name>
<feature type="transmembrane region" description="Helical" evidence="4">
    <location>
        <begin position="187"/>
        <end position="208"/>
    </location>
</feature>
<dbReference type="InterPro" id="IPR039391">
    <property type="entry name" value="Phytocyanin-like"/>
</dbReference>
<accession>A0A2Z7CGK9</accession>
<dbReference type="Pfam" id="PF02298">
    <property type="entry name" value="Cu_bind_like"/>
    <property type="match status" value="1"/>
</dbReference>
<dbReference type="GO" id="GO:0005886">
    <property type="term" value="C:plasma membrane"/>
    <property type="evidence" value="ECO:0007669"/>
    <property type="project" value="TreeGrafter"/>
</dbReference>
<evidence type="ECO:0000256" key="4">
    <source>
        <dbReference type="SAM" id="Phobius"/>
    </source>
</evidence>
<feature type="compositionally biased region" description="Pro residues" evidence="3">
    <location>
        <begin position="139"/>
        <end position="165"/>
    </location>
</feature>
<organism evidence="6 7">
    <name type="scientific">Dorcoceras hygrometricum</name>
    <dbReference type="NCBI Taxonomy" id="472368"/>
    <lineage>
        <taxon>Eukaryota</taxon>
        <taxon>Viridiplantae</taxon>
        <taxon>Streptophyta</taxon>
        <taxon>Embryophyta</taxon>
        <taxon>Tracheophyta</taxon>
        <taxon>Spermatophyta</taxon>
        <taxon>Magnoliopsida</taxon>
        <taxon>eudicotyledons</taxon>
        <taxon>Gunneridae</taxon>
        <taxon>Pentapetalae</taxon>
        <taxon>asterids</taxon>
        <taxon>lamiids</taxon>
        <taxon>Lamiales</taxon>
        <taxon>Gesneriaceae</taxon>
        <taxon>Didymocarpoideae</taxon>
        <taxon>Trichosporeae</taxon>
        <taxon>Loxocarpinae</taxon>
        <taxon>Dorcoceras</taxon>
    </lineage>
</organism>
<feature type="domain" description="Phytocyanin" evidence="5">
    <location>
        <begin position="27"/>
        <end position="133"/>
    </location>
</feature>
<evidence type="ECO:0000313" key="6">
    <source>
        <dbReference type="EMBL" id="KZV43508.1"/>
    </source>
</evidence>
<dbReference type="CDD" id="cd04216">
    <property type="entry name" value="Phytocyanin"/>
    <property type="match status" value="1"/>
</dbReference>
<feature type="region of interest" description="Disordered" evidence="3">
    <location>
        <begin position="131"/>
        <end position="179"/>
    </location>
</feature>
<dbReference type="GO" id="GO:0009055">
    <property type="term" value="F:electron transfer activity"/>
    <property type="evidence" value="ECO:0007669"/>
    <property type="project" value="InterPro"/>
</dbReference>
<sequence>MLDFRRITSYGLVENDSNLVHGLLEIEGTLVGSSRTEIAAAPPAGVLSVNYDNWAKGQTFTTADVLVFNYGPSHSVDEVSQADYQNCNFDNPISTSERSPTSVPLTTAGTRYFLCPESNHCSGGMKLAVTVTSGNSTGTPPPPGTTPSPPGNTPSPPSRTTPSPPASGTTPSTPAPTPPSGDATVVLAGWNNLFVGVFVVVATLFVVIG</sequence>